<feature type="transmembrane region" description="Helical" evidence="5">
    <location>
        <begin position="266"/>
        <end position="285"/>
    </location>
</feature>
<feature type="transmembrane region" description="Helical" evidence="5">
    <location>
        <begin position="243"/>
        <end position="259"/>
    </location>
</feature>
<organism evidence="7 8">
    <name type="scientific">Roseisolibacter agri</name>
    <dbReference type="NCBI Taxonomy" id="2014610"/>
    <lineage>
        <taxon>Bacteria</taxon>
        <taxon>Pseudomonadati</taxon>
        <taxon>Gemmatimonadota</taxon>
        <taxon>Gemmatimonadia</taxon>
        <taxon>Gemmatimonadales</taxon>
        <taxon>Gemmatimonadaceae</taxon>
        <taxon>Roseisolibacter</taxon>
    </lineage>
</organism>
<dbReference type="InterPro" id="IPR007016">
    <property type="entry name" value="O-antigen_ligase-rel_domated"/>
</dbReference>
<evidence type="ECO:0000256" key="4">
    <source>
        <dbReference type="ARBA" id="ARBA00023136"/>
    </source>
</evidence>
<sequence>MRGPVTVGGAAAASPTARVAPIRVATLLRAALWALLAGNLVRLPALTSGAREAPLSFNDLVVLLLLSAGALACVGGRSLILDGVTRRALLFAFVGGTSAVLAMPRFGLSAAEVGFSLAYLVRWLVYLCVYVLAVNTLRRRDVLAVVRTLERVILAFAAFGIFQSIFLPGFAQIVYPESALYIDWDPQGHRLVSSFLDPNFAGALIAIGLLLALARQSCGVAVSRLHIALLAVALVLTASRSSMLAAFVGVCVVVGIAGLTRRIVRIGLAFGALLLAALPALLSFARTYGKLSVDASAVSRVVSWLRALELFRDNLLIGVGFNTYGFAQRAYGYEAGRGAFSFSLDGGLLFIAVMTGCIGLGIYLGMLGGIVSRARAVWRSVSVTAEERAVAVGAVAAMAAIVVHSLFVNSLLLPLLLEPLWILWALPGVLVLDGAVAEREAA</sequence>
<evidence type="ECO:0000256" key="5">
    <source>
        <dbReference type="SAM" id="Phobius"/>
    </source>
</evidence>
<keyword evidence="4 5" id="KW-0472">Membrane</keyword>
<dbReference type="Pfam" id="PF04932">
    <property type="entry name" value="Wzy_C"/>
    <property type="match status" value="1"/>
</dbReference>
<name>A0AA37QIH5_9BACT</name>
<feature type="transmembrane region" description="Helical" evidence="5">
    <location>
        <begin position="60"/>
        <end position="81"/>
    </location>
</feature>
<dbReference type="RefSeq" id="WP_284351907.1">
    <property type="nucleotide sequence ID" value="NZ_BRXS01000006.1"/>
</dbReference>
<feature type="transmembrane region" description="Helical" evidence="5">
    <location>
        <begin position="221"/>
        <end position="237"/>
    </location>
</feature>
<evidence type="ECO:0000256" key="1">
    <source>
        <dbReference type="ARBA" id="ARBA00004141"/>
    </source>
</evidence>
<dbReference type="GO" id="GO:0016020">
    <property type="term" value="C:membrane"/>
    <property type="evidence" value="ECO:0007669"/>
    <property type="project" value="UniProtKB-SubCell"/>
</dbReference>
<dbReference type="PANTHER" id="PTHR37422:SF23">
    <property type="entry name" value="TEICHURONIC ACID BIOSYNTHESIS PROTEIN TUAE"/>
    <property type="match status" value="1"/>
</dbReference>
<feature type="transmembrane region" description="Helical" evidence="5">
    <location>
        <begin position="88"/>
        <end position="107"/>
    </location>
</feature>
<dbReference type="PANTHER" id="PTHR37422">
    <property type="entry name" value="TEICHURONIC ACID BIOSYNTHESIS PROTEIN TUAE"/>
    <property type="match status" value="1"/>
</dbReference>
<evidence type="ECO:0000256" key="2">
    <source>
        <dbReference type="ARBA" id="ARBA00022692"/>
    </source>
</evidence>
<reference evidence="7" key="1">
    <citation type="submission" date="2022-08" db="EMBL/GenBank/DDBJ databases">
        <title>Draft genome sequencing of Roseisolibacter agri AW1220.</title>
        <authorList>
            <person name="Tobiishi Y."/>
            <person name="Tonouchi A."/>
        </authorList>
    </citation>
    <scope>NUCLEOTIDE SEQUENCE</scope>
    <source>
        <strain evidence="7">AW1220</strain>
    </source>
</reference>
<feature type="transmembrane region" description="Helical" evidence="5">
    <location>
        <begin position="153"/>
        <end position="175"/>
    </location>
</feature>
<gene>
    <name evidence="7" type="ORF">rosag_39810</name>
</gene>
<keyword evidence="2 5" id="KW-0812">Transmembrane</keyword>
<accession>A0AA37QIH5</accession>
<dbReference type="AlphaFoldDB" id="A0AA37QIH5"/>
<feature type="transmembrane region" description="Helical" evidence="5">
    <location>
        <begin position="389"/>
        <end position="408"/>
    </location>
</feature>
<keyword evidence="3 5" id="KW-1133">Transmembrane helix</keyword>
<comment type="caution">
    <text evidence="7">The sequence shown here is derived from an EMBL/GenBank/DDBJ whole genome shotgun (WGS) entry which is preliminary data.</text>
</comment>
<keyword evidence="8" id="KW-1185">Reference proteome</keyword>
<evidence type="ECO:0000313" key="8">
    <source>
        <dbReference type="Proteomes" id="UP001161325"/>
    </source>
</evidence>
<dbReference type="InterPro" id="IPR051533">
    <property type="entry name" value="WaaL-like"/>
</dbReference>
<comment type="subcellular location">
    <subcellularLocation>
        <location evidence="1">Membrane</location>
        <topology evidence="1">Multi-pass membrane protein</topology>
    </subcellularLocation>
</comment>
<dbReference type="EMBL" id="BRXS01000006">
    <property type="protein sequence ID" value="GLC27468.1"/>
    <property type="molecule type" value="Genomic_DNA"/>
</dbReference>
<dbReference type="Proteomes" id="UP001161325">
    <property type="component" value="Unassembled WGS sequence"/>
</dbReference>
<feature type="transmembrane region" description="Helical" evidence="5">
    <location>
        <begin position="347"/>
        <end position="368"/>
    </location>
</feature>
<evidence type="ECO:0000256" key="3">
    <source>
        <dbReference type="ARBA" id="ARBA00022989"/>
    </source>
</evidence>
<protein>
    <recommendedName>
        <fullName evidence="6">O-antigen ligase-related domain-containing protein</fullName>
    </recommendedName>
</protein>
<proteinExistence type="predicted"/>
<feature type="transmembrane region" description="Helical" evidence="5">
    <location>
        <begin position="113"/>
        <end position="133"/>
    </location>
</feature>
<feature type="transmembrane region" description="Helical" evidence="5">
    <location>
        <begin position="195"/>
        <end position="214"/>
    </location>
</feature>
<evidence type="ECO:0000259" key="6">
    <source>
        <dbReference type="Pfam" id="PF04932"/>
    </source>
</evidence>
<feature type="domain" description="O-antigen ligase-related" evidence="6">
    <location>
        <begin position="227"/>
        <end position="364"/>
    </location>
</feature>
<feature type="transmembrane region" description="Helical" evidence="5">
    <location>
        <begin position="20"/>
        <end position="40"/>
    </location>
</feature>
<evidence type="ECO:0000313" key="7">
    <source>
        <dbReference type="EMBL" id="GLC27468.1"/>
    </source>
</evidence>